<dbReference type="InterPro" id="IPR015422">
    <property type="entry name" value="PyrdxlP-dep_Trfase_small"/>
</dbReference>
<dbReference type="AlphaFoldDB" id="B3S7M1"/>
<comment type="cofactor">
    <cofactor evidence="1">
        <name>pyridoxal 5'-phosphate</name>
        <dbReference type="ChEBI" id="CHEBI:597326"/>
    </cofactor>
</comment>
<dbReference type="KEGG" id="tad:TRIADDRAFT_60215"/>
<gene>
    <name evidence="13" type="ORF">TRIADDRAFT_60215</name>
</gene>
<dbReference type="FunCoup" id="B3S7M1">
    <property type="interactions" value="1178"/>
</dbReference>
<evidence type="ECO:0000256" key="3">
    <source>
        <dbReference type="ARBA" id="ARBA00012876"/>
    </source>
</evidence>
<name>B3S7M1_TRIAD</name>
<dbReference type="Gene3D" id="3.90.1150.10">
    <property type="entry name" value="Aspartate Aminotransferase, domain 1"/>
    <property type="match status" value="1"/>
</dbReference>
<protein>
    <recommendedName>
        <fullName evidence="10">(S)-3-amino-2-methylpropionate transaminase</fullName>
        <ecNumber evidence="4">2.6.1.19</ecNumber>
        <ecNumber evidence="3">2.6.1.22</ecNumber>
    </recommendedName>
    <alternativeName>
        <fullName evidence="11">GABA aminotransferase</fullName>
    </alternativeName>
    <alternativeName>
        <fullName evidence="9">Gamma-amino-N-butyrate transaminase</fullName>
    </alternativeName>
    <alternativeName>
        <fullName evidence="8">L-AIBAT</fullName>
    </alternativeName>
</protein>
<dbReference type="EC" id="2.6.1.19" evidence="4"/>
<evidence type="ECO:0000313" key="14">
    <source>
        <dbReference type="Proteomes" id="UP000009022"/>
    </source>
</evidence>
<dbReference type="STRING" id="10228.B3S7M1"/>
<dbReference type="SUPFAM" id="SSF53383">
    <property type="entry name" value="PLP-dependent transferases"/>
    <property type="match status" value="1"/>
</dbReference>
<dbReference type="RefSeq" id="XP_002116281.1">
    <property type="nucleotide sequence ID" value="XM_002116245.1"/>
</dbReference>
<dbReference type="GO" id="GO:0034386">
    <property type="term" value="F:4-aminobutyrate:2-oxoglutarate transaminase activity"/>
    <property type="evidence" value="ECO:0007669"/>
    <property type="project" value="UniProtKB-EC"/>
</dbReference>
<dbReference type="CTD" id="6757402"/>
<accession>B3S7M1</accession>
<dbReference type="Gene3D" id="3.40.640.10">
    <property type="entry name" value="Type I PLP-dependent aspartate aminotransferase-like (Major domain)"/>
    <property type="match status" value="1"/>
</dbReference>
<dbReference type="CDD" id="cd00610">
    <property type="entry name" value="OAT_like"/>
    <property type="match status" value="1"/>
</dbReference>
<proteinExistence type="inferred from homology"/>
<sequence length="507" mass="57050">MFLLPKQSVNAHGNTFRLIKRLQNGIQKWYSLQQASTETNQKRRFDTYSQPLMKTPMPGPRSKELLKSLRQIQDVTAVQFFTDFQQSQGNYIVDVDGNRLLDIFCQIASLPLGYNHPDLIQALLNPDNASVIINRPALGVNPPVDFPTKLHETIIEVSPPELKNVTLMGCGSCSNENAYKMGFIWYMRKKRDGKPPTKEELESTLLNKVPGSPKLSILSFDGGFHGRTMGTLSTTHSKAVHKLDIPAFDWPTAPFPQLKYPLENFQKENQLEEERCLDKVKQLINEYENKGSPVAVIVVEPIQAEGGDNHASVAFFRQLRNIAKEVGAAFLVDEVQTGCAATGHMWAHESWELDDPPEMVTFSKKMQLGGIYHKDEMRVDESYRVFNTWLGDSSKLVLLEAIINCIKREKLIDLAKESGEVLQTGLKSLASKYPNIISRPRGMGTFCAIDFIDSKKRDEIIADLKNNGIMAGSCGALAMRLRPALIFEPYHANYFIDAFDSVLSKHK</sequence>
<evidence type="ECO:0000256" key="2">
    <source>
        <dbReference type="ARBA" id="ARBA00008954"/>
    </source>
</evidence>
<dbReference type="PANTHER" id="PTHR43206">
    <property type="entry name" value="AMINOTRANSFERASE"/>
    <property type="match status" value="1"/>
</dbReference>
<dbReference type="GO" id="GO:0047298">
    <property type="term" value="F:(S)-3-amino-2-methylpropionate transaminase activity"/>
    <property type="evidence" value="ECO:0007669"/>
    <property type="project" value="UniProtKB-EC"/>
</dbReference>
<evidence type="ECO:0000256" key="11">
    <source>
        <dbReference type="ARBA" id="ARBA00031787"/>
    </source>
</evidence>
<dbReference type="eggNOG" id="KOG1405">
    <property type="taxonomic scope" value="Eukaryota"/>
</dbReference>
<dbReference type="GO" id="GO:0009450">
    <property type="term" value="P:gamma-aminobutyric acid catabolic process"/>
    <property type="evidence" value="ECO:0000318"/>
    <property type="project" value="GO_Central"/>
</dbReference>
<dbReference type="PANTHER" id="PTHR43206:SF1">
    <property type="entry name" value="4-AMINOBUTYRATE AMINOTRANSFERASE, MITOCHONDRIAL"/>
    <property type="match status" value="1"/>
</dbReference>
<dbReference type="InParanoid" id="B3S7M1"/>
<dbReference type="PIRSF" id="PIRSF000521">
    <property type="entry name" value="Transaminase_4ab_Lys_Orn"/>
    <property type="match status" value="1"/>
</dbReference>
<dbReference type="InterPro" id="IPR015424">
    <property type="entry name" value="PyrdxlP-dep_Trfase"/>
</dbReference>
<dbReference type="FunFam" id="3.40.640.10:FF:000029">
    <property type="entry name" value="4-aminobutyrate aminotransferase, mitochondrial"/>
    <property type="match status" value="1"/>
</dbReference>
<keyword evidence="7 12" id="KW-0663">Pyridoxal phosphate</keyword>
<evidence type="ECO:0000256" key="4">
    <source>
        <dbReference type="ARBA" id="ARBA00012912"/>
    </source>
</evidence>
<dbReference type="HOGENOM" id="CLU_016922_12_0_1"/>
<dbReference type="GeneID" id="6757402"/>
<dbReference type="InterPro" id="IPR015421">
    <property type="entry name" value="PyrdxlP-dep_Trfase_major"/>
</dbReference>
<dbReference type="InterPro" id="IPR004631">
    <property type="entry name" value="4NH2But_aminotransferase_euk"/>
</dbReference>
<evidence type="ECO:0000256" key="9">
    <source>
        <dbReference type="ARBA" id="ARBA00030204"/>
    </source>
</evidence>
<dbReference type="InterPro" id="IPR005814">
    <property type="entry name" value="Aminotrans_3"/>
</dbReference>
<dbReference type="NCBIfam" id="TIGR00699">
    <property type="entry name" value="GABAtrns_euk"/>
    <property type="match status" value="1"/>
</dbReference>
<evidence type="ECO:0000256" key="8">
    <source>
        <dbReference type="ARBA" id="ARBA00029760"/>
    </source>
</evidence>
<dbReference type="GO" id="GO:0030170">
    <property type="term" value="F:pyridoxal phosphate binding"/>
    <property type="evidence" value="ECO:0000318"/>
    <property type="project" value="GO_Central"/>
</dbReference>
<evidence type="ECO:0000256" key="6">
    <source>
        <dbReference type="ARBA" id="ARBA00022679"/>
    </source>
</evidence>
<evidence type="ECO:0000256" key="1">
    <source>
        <dbReference type="ARBA" id="ARBA00001933"/>
    </source>
</evidence>
<comment type="similarity">
    <text evidence="2 12">Belongs to the class-III pyridoxal-phosphate-dependent aminotransferase family.</text>
</comment>
<keyword evidence="5" id="KW-0032">Aminotransferase</keyword>
<organism evidence="13 14">
    <name type="scientific">Trichoplax adhaerens</name>
    <name type="common">Trichoplax reptans</name>
    <dbReference type="NCBI Taxonomy" id="10228"/>
    <lineage>
        <taxon>Eukaryota</taxon>
        <taxon>Metazoa</taxon>
        <taxon>Placozoa</taxon>
        <taxon>Uniplacotomia</taxon>
        <taxon>Trichoplacea</taxon>
        <taxon>Trichoplacidae</taxon>
        <taxon>Trichoplax</taxon>
    </lineage>
</organism>
<dbReference type="GO" id="GO:0005739">
    <property type="term" value="C:mitochondrion"/>
    <property type="evidence" value="ECO:0000318"/>
    <property type="project" value="GO_Central"/>
</dbReference>
<dbReference type="EC" id="2.6.1.22" evidence="3"/>
<evidence type="ECO:0000256" key="10">
    <source>
        <dbReference type="ARBA" id="ARBA00030857"/>
    </source>
</evidence>
<evidence type="ECO:0000313" key="13">
    <source>
        <dbReference type="EMBL" id="EDV21314.1"/>
    </source>
</evidence>
<evidence type="ECO:0000256" key="5">
    <source>
        <dbReference type="ARBA" id="ARBA00022576"/>
    </source>
</evidence>
<evidence type="ECO:0000256" key="7">
    <source>
        <dbReference type="ARBA" id="ARBA00022898"/>
    </source>
</evidence>
<dbReference type="EMBL" id="DS985254">
    <property type="protein sequence ID" value="EDV21314.1"/>
    <property type="molecule type" value="Genomic_DNA"/>
</dbReference>
<reference evidence="13 14" key="1">
    <citation type="journal article" date="2008" name="Nature">
        <title>The Trichoplax genome and the nature of placozoans.</title>
        <authorList>
            <person name="Srivastava M."/>
            <person name="Begovic E."/>
            <person name="Chapman J."/>
            <person name="Putnam N.H."/>
            <person name="Hellsten U."/>
            <person name="Kawashima T."/>
            <person name="Kuo A."/>
            <person name="Mitros T."/>
            <person name="Salamov A."/>
            <person name="Carpenter M.L."/>
            <person name="Signorovitch A.Y."/>
            <person name="Moreno M.A."/>
            <person name="Kamm K."/>
            <person name="Grimwood J."/>
            <person name="Schmutz J."/>
            <person name="Shapiro H."/>
            <person name="Grigoriev I.V."/>
            <person name="Buss L.W."/>
            <person name="Schierwater B."/>
            <person name="Dellaporta S.L."/>
            <person name="Rokhsar D.S."/>
        </authorList>
    </citation>
    <scope>NUCLEOTIDE SEQUENCE [LARGE SCALE GENOMIC DNA]</scope>
    <source>
        <strain evidence="13 14">Grell-BS-1999</strain>
    </source>
</reference>
<keyword evidence="14" id="KW-1185">Reference proteome</keyword>
<dbReference type="Proteomes" id="UP000009022">
    <property type="component" value="Unassembled WGS sequence"/>
</dbReference>
<dbReference type="OMA" id="GLMCAFD"/>
<dbReference type="OrthoDB" id="5419315at2759"/>
<keyword evidence="6" id="KW-0808">Transferase</keyword>
<evidence type="ECO:0000256" key="12">
    <source>
        <dbReference type="RuleBase" id="RU003560"/>
    </source>
</evidence>
<dbReference type="Pfam" id="PF00202">
    <property type="entry name" value="Aminotran_3"/>
    <property type="match status" value="1"/>
</dbReference>
<dbReference type="PhylomeDB" id="B3S7M1"/>